<comment type="caution">
    <text evidence="12">The sequence shown here is derived from an EMBL/GenBank/DDBJ whole genome shotgun (WGS) entry which is preliminary data.</text>
</comment>
<dbReference type="InterPro" id="IPR003594">
    <property type="entry name" value="HATPase_dom"/>
</dbReference>
<dbReference type="RefSeq" id="WP_188438581.1">
    <property type="nucleotide sequence ID" value="NZ_BMFD01000001.1"/>
</dbReference>
<evidence type="ECO:0000256" key="4">
    <source>
        <dbReference type="ARBA" id="ARBA00023015"/>
    </source>
</evidence>
<dbReference type="SUPFAM" id="SSF63829">
    <property type="entry name" value="Calcium-dependent phosphotriesterase"/>
    <property type="match status" value="3"/>
</dbReference>
<dbReference type="Gene3D" id="3.30.565.10">
    <property type="entry name" value="Histidine kinase-like ATPase, C-terminal domain"/>
    <property type="match status" value="1"/>
</dbReference>
<dbReference type="Pfam" id="PF07494">
    <property type="entry name" value="Reg_prop"/>
    <property type="match status" value="2"/>
</dbReference>
<comment type="catalytic activity">
    <reaction evidence="1">
        <text>ATP + protein L-histidine = ADP + protein N-phospho-L-histidine.</text>
        <dbReference type="EC" id="2.7.13.3"/>
    </reaction>
</comment>
<dbReference type="Pfam" id="PF00512">
    <property type="entry name" value="HisKA"/>
    <property type="match status" value="1"/>
</dbReference>
<dbReference type="SMART" id="SM00388">
    <property type="entry name" value="HisKA"/>
    <property type="match status" value="1"/>
</dbReference>
<dbReference type="InterPro" id="IPR013783">
    <property type="entry name" value="Ig-like_fold"/>
</dbReference>
<evidence type="ECO:0000256" key="2">
    <source>
        <dbReference type="ARBA" id="ARBA00012438"/>
    </source>
</evidence>
<dbReference type="CDD" id="cd00082">
    <property type="entry name" value="HisKA"/>
    <property type="match status" value="1"/>
</dbReference>
<dbReference type="InterPro" id="IPR001789">
    <property type="entry name" value="Sig_transdc_resp-reg_receiver"/>
</dbReference>
<dbReference type="SUPFAM" id="SSF47384">
    <property type="entry name" value="Homodimeric domain of signal transducing histidine kinase"/>
    <property type="match status" value="1"/>
</dbReference>
<dbReference type="EMBL" id="BMFD01000001">
    <property type="protein sequence ID" value="GGC25948.1"/>
    <property type="molecule type" value="Genomic_DNA"/>
</dbReference>
<dbReference type="InterPro" id="IPR003661">
    <property type="entry name" value="HisK_dim/P_dom"/>
</dbReference>
<dbReference type="Pfam" id="PF07495">
    <property type="entry name" value="Y_Y_Y"/>
    <property type="match status" value="1"/>
</dbReference>
<dbReference type="GO" id="GO:0016301">
    <property type="term" value="F:kinase activity"/>
    <property type="evidence" value="ECO:0007669"/>
    <property type="project" value="UniProtKB-KW"/>
</dbReference>
<dbReference type="Gene3D" id="2.130.10.10">
    <property type="entry name" value="YVTN repeat-like/Quinoprotein amine dehydrogenase"/>
    <property type="match status" value="2"/>
</dbReference>
<dbReference type="PROSITE" id="PS01124">
    <property type="entry name" value="HTH_ARAC_FAMILY_2"/>
    <property type="match status" value="1"/>
</dbReference>
<evidence type="ECO:0000256" key="3">
    <source>
        <dbReference type="ARBA" id="ARBA00022553"/>
    </source>
</evidence>
<evidence type="ECO:0000256" key="8">
    <source>
        <dbReference type="SAM" id="SignalP"/>
    </source>
</evidence>
<keyword evidence="6" id="KW-0804">Transcription</keyword>
<dbReference type="InterPro" id="IPR011006">
    <property type="entry name" value="CheY-like_superfamily"/>
</dbReference>
<evidence type="ECO:0000256" key="7">
    <source>
        <dbReference type="PROSITE-ProRule" id="PRU00169"/>
    </source>
</evidence>
<proteinExistence type="predicted"/>
<dbReference type="InterPro" id="IPR005467">
    <property type="entry name" value="His_kinase_dom"/>
</dbReference>
<dbReference type="PANTHER" id="PTHR43547:SF2">
    <property type="entry name" value="HYBRID SIGNAL TRANSDUCTION HISTIDINE KINASE C"/>
    <property type="match status" value="1"/>
</dbReference>
<dbReference type="Gene3D" id="1.10.10.60">
    <property type="entry name" value="Homeodomain-like"/>
    <property type="match status" value="1"/>
</dbReference>
<dbReference type="InterPro" id="IPR036890">
    <property type="entry name" value="HATPase_C_sf"/>
</dbReference>
<keyword evidence="8" id="KW-0732">Signal</keyword>
<dbReference type="InterPro" id="IPR009057">
    <property type="entry name" value="Homeodomain-like_sf"/>
</dbReference>
<evidence type="ECO:0000313" key="13">
    <source>
        <dbReference type="Proteomes" id="UP000635885"/>
    </source>
</evidence>
<dbReference type="InterPro" id="IPR036097">
    <property type="entry name" value="HisK_dim/P_sf"/>
</dbReference>
<dbReference type="PANTHER" id="PTHR43547">
    <property type="entry name" value="TWO-COMPONENT HISTIDINE KINASE"/>
    <property type="match status" value="1"/>
</dbReference>
<feature type="domain" description="Histidine kinase" evidence="10">
    <location>
        <begin position="877"/>
        <end position="1095"/>
    </location>
</feature>
<accession>A0ABQ1LMC6</accession>
<dbReference type="PROSITE" id="PS50109">
    <property type="entry name" value="HIS_KIN"/>
    <property type="match status" value="1"/>
</dbReference>
<organism evidence="12 13">
    <name type="scientific">Belliella aquatica</name>
    <dbReference type="NCBI Taxonomy" id="1323734"/>
    <lineage>
        <taxon>Bacteria</taxon>
        <taxon>Pseudomonadati</taxon>
        <taxon>Bacteroidota</taxon>
        <taxon>Cytophagia</taxon>
        <taxon>Cytophagales</taxon>
        <taxon>Cyclobacteriaceae</taxon>
        <taxon>Belliella</taxon>
    </lineage>
</organism>
<dbReference type="SMART" id="SM00342">
    <property type="entry name" value="HTH_ARAC"/>
    <property type="match status" value="1"/>
</dbReference>
<reference evidence="13" key="1">
    <citation type="journal article" date="2019" name="Int. J. Syst. Evol. Microbiol.">
        <title>The Global Catalogue of Microorganisms (GCM) 10K type strain sequencing project: providing services to taxonomists for standard genome sequencing and annotation.</title>
        <authorList>
            <consortium name="The Broad Institute Genomics Platform"/>
            <consortium name="The Broad Institute Genome Sequencing Center for Infectious Disease"/>
            <person name="Wu L."/>
            <person name="Ma J."/>
        </authorList>
    </citation>
    <scope>NUCLEOTIDE SEQUENCE [LARGE SCALE GENOMIC DNA]</scope>
    <source>
        <strain evidence="13">CGMCC 1.12479</strain>
    </source>
</reference>
<evidence type="ECO:0000256" key="5">
    <source>
        <dbReference type="ARBA" id="ARBA00023125"/>
    </source>
</evidence>
<dbReference type="InterPro" id="IPR018060">
    <property type="entry name" value="HTH_AraC"/>
</dbReference>
<evidence type="ECO:0000256" key="6">
    <source>
        <dbReference type="ARBA" id="ARBA00023163"/>
    </source>
</evidence>
<dbReference type="InterPro" id="IPR011110">
    <property type="entry name" value="Reg_prop"/>
</dbReference>
<evidence type="ECO:0000313" key="12">
    <source>
        <dbReference type="EMBL" id="GGC25948.1"/>
    </source>
</evidence>
<dbReference type="InterPro" id="IPR004358">
    <property type="entry name" value="Sig_transdc_His_kin-like_C"/>
</dbReference>
<feature type="domain" description="Response regulatory" evidence="11">
    <location>
        <begin position="1137"/>
        <end position="1252"/>
    </location>
</feature>
<name>A0ABQ1LMC6_9BACT</name>
<dbReference type="Gene3D" id="2.60.40.10">
    <property type="entry name" value="Immunoglobulins"/>
    <property type="match status" value="1"/>
</dbReference>
<dbReference type="PROSITE" id="PS00041">
    <property type="entry name" value="HTH_ARAC_FAMILY_1"/>
    <property type="match status" value="1"/>
</dbReference>
<keyword evidence="13" id="KW-1185">Reference proteome</keyword>
<dbReference type="InterPro" id="IPR011123">
    <property type="entry name" value="Y_Y_Y"/>
</dbReference>
<dbReference type="Gene3D" id="1.10.287.130">
    <property type="match status" value="1"/>
</dbReference>
<feature type="domain" description="HTH araC/xylS-type" evidence="9">
    <location>
        <begin position="1291"/>
        <end position="1390"/>
    </location>
</feature>
<keyword evidence="4" id="KW-0805">Transcription regulation</keyword>
<feature type="signal peptide" evidence="8">
    <location>
        <begin position="1"/>
        <end position="24"/>
    </location>
</feature>
<dbReference type="InterPro" id="IPR015943">
    <property type="entry name" value="WD40/YVTN_repeat-like_dom_sf"/>
</dbReference>
<sequence length="1395" mass="159180">MQFLYVLRLFVSFLLLLVFFQVQAQSDNIALGAWQTQISKDKKYLSEKWSLQNGLPVNNINQMYQTPDGFIWSATFNGLLRFDGVNFKLYDVSNTPELPSNRITTITAGQGNSFWLTTEQHHLIHYEGGNFTVFEGILNAQELQVVVDGDSLTWVLAQNRVNQFDGQTKELEPISPVFSKENEANSLIRLKNGFILIGFGEEGKVLKTKYPYVNFDTVQTFHKGKASILFEDSKGRLWGAHNRINFAERDRIVDFANEPEIYSGWSEVSAFYHGIKEDNNNHVWVASETGLYKATDGKLEYIYKKPFSFAPDISVWRGATMTQCRDGSIWNIQDNKVFRNGELQFETESLASCILCDLEDNIWVSVLRKGFQRYRLSMIENIVVDEYENNFYGVYEDSSERLWFGSWVHGMHYKTVDGQLVSFPFGRIRGALASFLEGSDGTIYAGRLKSSLKDGNSLGLRESFEEIKGLNESVFAIKESKDETIWFGDKFGLHRLRKGKSEVESVKFANDKVSFPVRFILETSGNTLWMATNGGGIRKYNYETGVFALYDISHGLSSDNVRGLMEDKKGNIWIATEDKGLNRLNPNTGEINVLRSANGLFHDGLHNLILDDFGRLWMSTNHGIFWVNFKELENYFDKKIDRVKSIAYTERDGMLNREANGGFQNSALKSSNGDLYFASQMGIVKIDPNTIGLDIPLSKVVIDQVYSKNKKVAFEDGQIKLEPNETDFSIDFTSPGFTAPERVRYKYKLEGFDKYWVESGVRREAIYTNVPAGEYKFSVVAFYEGGLGNAVITEIAVIKLPKYYETQWFKLGVLFLFTFLVIGFYKVRVRQLKKKQRELEKLVELRTHDLEEEKKLTEAQKEKLIEFDKEKNKVFANISHEFRTPLTLILGPLQELREGRDGCILTQEAKSSLDMGVRNTKRLIRLVEQLMDLAKLEAKQMSLDLQPSPLNDYLMDIALSFQGIAESKSINYSIHMPEESVILNFDPNQFDKIIANLLSNAFKFTPSGGTIDLSLKVEDQEAIIAVSDSGIGISKDNLPRLFDRFYQIEKSELQPGSGIGLSLTKELTILHGGMITAQSELKKGTTLTLKFPCEACLDMKDVGTLQSFNIFQESDFESKELPQEQEENEDYSSDKAVILIVDDNKDIRKYVMNHLNKKYKVIEATSGREALLKLEESLPDLIISDVMMPDGDGFFFLKAIRSNPNWAFLPFIFLTAKNQIEDKLEALEIGGDGFLPKPFKMEELLAIVKHQFQLRKRLQAHYSYSESSTTDYVTFNHENSKLESSEAQYLKVLFEIVREHLSDEKFTVESLADKMNQSRSNLYRKVFSLTNETPSNLLKRMRLERSVLLVESRAGSISEIAYSCGFNSIAHFSKIFKDKYGKSPSDYANSFIQEK</sequence>
<dbReference type="PROSITE" id="PS50110">
    <property type="entry name" value="RESPONSE_REGULATORY"/>
    <property type="match status" value="1"/>
</dbReference>
<protein>
    <recommendedName>
        <fullName evidence="2">histidine kinase</fullName>
        <ecNumber evidence="2">2.7.13.3</ecNumber>
    </recommendedName>
</protein>
<keyword evidence="3 7" id="KW-0597">Phosphoprotein</keyword>
<evidence type="ECO:0000259" key="11">
    <source>
        <dbReference type="PROSITE" id="PS50110"/>
    </source>
</evidence>
<feature type="chain" id="PRO_5046219130" description="histidine kinase" evidence="8">
    <location>
        <begin position="25"/>
        <end position="1395"/>
    </location>
</feature>
<evidence type="ECO:0000259" key="9">
    <source>
        <dbReference type="PROSITE" id="PS01124"/>
    </source>
</evidence>
<dbReference type="Pfam" id="PF00072">
    <property type="entry name" value="Response_reg"/>
    <property type="match status" value="1"/>
</dbReference>
<dbReference type="CDD" id="cd00075">
    <property type="entry name" value="HATPase"/>
    <property type="match status" value="1"/>
</dbReference>
<feature type="modified residue" description="4-aspartylphosphate" evidence="7">
    <location>
        <position position="1185"/>
    </location>
</feature>
<dbReference type="Pfam" id="PF12833">
    <property type="entry name" value="HTH_18"/>
    <property type="match status" value="1"/>
</dbReference>
<evidence type="ECO:0000259" key="10">
    <source>
        <dbReference type="PROSITE" id="PS50109"/>
    </source>
</evidence>
<keyword evidence="12" id="KW-0808">Transferase</keyword>
<dbReference type="SMART" id="SM00387">
    <property type="entry name" value="HATPase_c"/>
    <property type="match status" value="1"/>
</dbReference>
<dbReference type="SUPFAM" id="SSF52172">
    <property type="entry name" value="CheY-like"/>
    <property type="match status" value="1"/>
</dbReference>
<dbReference type="SMART" id="SM00448">
    <property type="entry name" value="REC"/>
    <property type="match status" value="1"/>
</dbReference>
<keyword evidence="5" id="KW-0238">DNA-binding</keyword>
<dbReference type="Proteomes" id="UP000635885">
    <property type="component" value="Unassembled WGS sequence"/>
</dbReference>
<dbReference type="SUPFAM" id="SSF55874">
    <property type="entry name" value="ATPase domain of HSP90 chaperone/DNA topoisomerase II/histidine kinase"/>
    <property type="match status" value="1"/>
</dbReference>
<dbReference type="Gene3D" id="3.40.50.2300">
    <property type="match status" value="1"/>
</dbReference>
<evidence type="ECO:0000256" key="1">
    <source>
        <dbReference type="ARBA" id="ARBA00000085"/>
    </source>
</evidence>
<gene>
    <name evidence="12" type="ORF">GCM10010993_01300</name>
</gene>
<dbReference type="InterPro" id="IPR018062">
    <property type="entry name" value="HTH_AraC-typ_CS"/>
</dbReference>
<keyword evidence="12" id="KW-0418">Kinase</keyword>
<dbReference type="SUPFAM" id="SSF46689">
    <property type="entry name" value="Homeodomain-like"/>
    <property type="match status" value="1"/>
</dbReference>
<dbReference type="PRINTS" id="PR00344">
    <property type="entry name" value="BCTRLSENSOR"/>
</dbReference>
<dbReference type="Pfam" id="PF02518">
    <property type="entry name" value="HATPase_c"/>
    <property type="match status" value="1"/>
</dbReference>
<dbReference type="EC" id="2.7.13.3" evidence="2"/>